<dbReference type="RefSeq" id="WP_196398412.1">
    <property type="nucleotide sequence ID" value="NZ_JADNYM010000031.1"/>
</dbReference>
<sequence>MKRNYSDRAEAGQCLAAALPQFRNSTQAIALGLARGGVPVAAAAGAGLNIAFGALIVRKLGVPGQPETAFGALAIHQGNVVRVTNPSFVDRLLQHGTCSEDMEAVEERERAELMRRVADYELCEADLTGKAVILVDDGLATGYTMLAAVEAVRPSGPAAVVVAVPVGSIGAYRALRPAVDSIVCLQTPGDFRAVGSAYLDFGQVSDEAVIRILRR</sequence>
<evidence type="ECO:0000259" key="1">
    <source>
        <dbReference type="Pfam" id="PF00156"/>
    </source>
</evidence>
<proteinExistence type="predicted"/>
<name>A0A931CNI5_9MICC</name>
<accession>A0A931CNI5</accession>
<keyword evidence="2" id="KW-0808">Transferase</keyword>
<dbReference type="Pfam" id="PF00156">
    <property type="entry name" value="Pribosyltran"/>
    <property type="match status" value="1"/>
</dbReference>
<dbReference type="EMBL" id="JADNYM010000031">
    <property type="protein sequence ID" value="MBG0741483.1"/>
    <property type="molecule type" value="Genomic_DNA"/>
</dbReference>
<dbReference type="AlphaFoldDB" id="A0A931CNI5"/>
<reference evidence="2 3" key="1">
    <citation type="submission" date="2020-11" db="EMBL/GenBank/DDBJ databases">
        <title>Arthrobacter antarcticus sp. nov., isolated from Antarctic Soil.</title>
        <authorList>
            <person name="Li J."/>
        </authorList>
    </citation>
    <scope>NUCLEOTIDE SEQUENCE [LARGE SCALE GENOMIC DNA]</scope>
    <source>
        <strain evidence="2 3">Z1-20</strain>
    </source>
</reference>
<dbReference type="GO" id="GO:0016740">
    <property type="term" value="F:transferase activity"/>
    <property type="evidence" value="ECO:0007669"/>
    <property type="project" value="UniProtKB-KW"/>
</dbReference>
<gene>
    <name evidence="2" type="ORF">IV500_19135</name>
</gene>
<dbReference type="SUPFAM" id="SSF53271">
    <property type="entry name" value="PRTase-like"/>
    <property type="match status" value="1"/>
</dbReference>
<protein>
    <submittedName>
        <fullName evidence="2">Phosphoribosyl transferase</fullName>
    </submittedName>
</protein>
<dbReference type="Gene3D" id="3.40.50.2020">
    <property type="match status" value="1"/>
</dbReference>
<feature type="domain" description="Phosphoribosyltransferase" evidence="1">
    <location>
        <begin position="27"/>
        <end position="171"/>
    </location>
</feature>
<evidence type="ECO:0000313" key="2">
    <source>
        <dbReference type="EMBL" id="MBG0741483.1"/>
    </source>
</evidence>
<organism evidence="2 3">
    <name type="scientific">Arthrobacter terrae</name>
    <dbReference type="NCBI Taxonomy" id="2935737"/>
    <lineage>
        <taxon>Bacteria</taxon>
        <taxon>Bacillati</taxon>
        <taxon>Actinomycetota</taxon>
        <taxon>Actinomycetes</taxon>
        <taxon>Micrococcales</taxon>
        <taxon>Micrococcaceae</taxon>
        <taxon>Arthrobacter</taxon>
    </lineage>
</organism>
<dbReference type="Proteomes" id="UP000655366">
    <property type="component" value="Unassembled WGS sequence"/>
</dbReference>
<comment type="caution">
    <text evidence="2">The sequence shown here is derived from an EMBL/GenBank/DDBJ whole genome shotgun (WGS) entry which is preliminary data.</text>
</comment>
<keyword evidence="3" id="KW-1185">Reference proteome</keyword>
<dbReference type="Gene3D" id="3.30.1310.20">
    <property type="entry name" value="PRTase-like"/>
    <property type="match status" value="1"/>
</dbReference>
<dbReference type="CDD" id="cd06223">
    <property type="entry name" value="PRTases_typeI"/>
    <property type="match status" value="1"/>
</dbReference>
<evidence type="ECO:0000313" key="3">
    <source>
        <dbReference type="Proteomes" id="UP000655366"/>
    </source>
</evidence>
<dbReference type="InterPro" id="IPR029057">
    <property type="entry name" value="PRTase-like"/>
</dbReference>
<dbReference type="InterPro" id="IPR000836">
    <property type="entry name" value="PRTase_dom"/>
</dbReference>